<evidence type="ECO:0000256" key="1">
    <source>
        <dbReference type="ARBA" id="ARBA00000798"/>
    </source>
</evidence>
<dbReference type="InterPro" id="IPR051406">
    <property type="entry name" value="PLD_domain"/>
</dbReference>
<evidence type="ECO:0000256" key="3">
    <source>
        <dbReference type="ARBA" id="ARBA00012027"/>
    </source>
</evidence>
<organism evidence="9 10">
    <name type="scientific">Streptomyces longisporoflavus</name>
    <dbReference type="NCBI Taxonomy" id="28044"/>
    <lineage>
        <taxon>Bacteria</taxon>
        <taxon>Bacillati</taxon>
        <taxon>Actinomycetota</taxon>
        <taxon>Actinomycetes</taxon>
        <taxon>Kitasatosporales</taxon>
        <taxon>Streptomycetaceae</taxon>
        <taxon>Streptomyces</taxon>
    </lineage>
</organism>
<dbReference type="InterPro" id="IPR001736">
    <property type="entry name" value="PLipase_D/transphosphatidylase"/>
</dbReference>
<keyword evidence="6" id="KW-0443">Lipid metabolism</keyword>
<comment type="caution">
    <text evidence="9">The sequence shown here is derived from an EMBL/GenBank/DDBJ whole genome shotgun (WGS) entry which is preliminary data.</text>
</comment>
<comment type="catalytic activity">
    <reaction evidence="1">
        <text>a 1,2-diacyl-sn-glycero-3-phosphocholine + H2O = a 1,2-diacyl-sn-glycero-3-phosphate + choline + H(+)</text>
        <dbReference type="Rhea" id="RHEA:14445"/>
        <dbReference type="ChEBI" id="CHEBI:15354"/>
        <dbReference type="ChEBI" id="CHEBI:15377"/>
        <dbReference type="ChEBI" id="CHEBI:15378"/>
        <dbReference type="ChEBI" id="CHEBI:57643"/>
        <dbReference type="ChEBI" id="CHEBI:58608"/>
        <dbReference type="EC" id="3.1.4.4"/>
    </reaction>
</comment>
<keyword evidence="4" id="KW-0378">Hydrolase</keyword>
<evidence type="ECO:0000256" key="5">
    <source>
        <dbReference type="ARBA" id="ARBA00022963"/>
    </source>
</evidence>
<keyword evidence="5" id="KW-0442">Lipid degradation</keyword>
<sequence length="450" mass="49131">MAHGRLGGTGRHRAVKPVKGGRQAVALATILSAAGIQSVSAAGPAGAADGEPSLAEAPIFNDPLGTSEQQHAIRTRLIELTNTAVPGSTIKVAVYHVWEAPVVDALVAARNRGVHVQMVLDETSRSDRPANTAYSRLATALGTDRNKSSFVTLCPAGKSCLGDPKYGKSIMHNKFWLFSQVEGARDIVVQTTSNSTPSAHTKFFNDALQLPNNPTMYEAYADYFADMIRKDWRNWDYRTVSDGLYKAYFFPRSGTVNETDTMYSVLNNVQCNYRDATGATRHTNVRASIFKITRKQIADKLVSLKKAGCTVSILYAETDSAKSQGGTPGTWEALHKTGGPTMRCYNDDRDPLRPGTKLVTPYIIHSKYLLIDGMYDGRQNKLSFTGSQNYTAPALRENDEAIVKVDDDSVHDAYRGHFDRVRAVAWPGKADSTDLCKGVKPLPPDGEKPV</sequence>
<evidence type="ECO:0000256" key="6">
    <source>
        <dbReference type="ARBA" id="ARBA00023098"/>
    </source>
</evidence>
<evidence type="ECO:0000313" key="9">
    <source>
        <dbReference type="EMBL" id="MFH8545251.1"/>
    </source>
</evidence>
<dbReference type="RefSeq" id="WP_397710100.1">
    <property type="nucleotide sequence ID" value="NZ_JBIRGN010000002.1"/>
</dbReference>
<dbReference type="Gene3D" id="3.30.870.10">
    <property type="entry name" value="Endonuclease Chain A"/>
    <property type="match status" value="2"/>
</dbReference>
<dbReference type="Pfam" id="PF13091">
    <property type="entry name" value="PLDc_2"/>
    <property type="match status" value="2"/>
</dbReference>
<dbReference type="SUPFAM" id="SSF56024">
    <property type="entry name" value="Phospholipase D/nuclease"/>
    <property type="match status" value="2"/>
</dbReference>
<evidence type="ECO:0000256" key="4">
    <source>
        <dbReference type="ARBA" id="ARBA00022801"/>
    </source>
</evidence>
<name>A0ABW7QPF7_9ACTN</name>
<accession>A0ABW7QPF7</accession>
<keyword evidence="10" id="KW-1185">Reference proteome</keyword>
<evidence type="ECO:0000256" key="2">
    <source>
        <dbReference type="ARBA" id="ARBA00008664"/>
    </source>
</evidence>
<dbReference type="EC" id="3.1.4.4" evidence="3"/>
<dbReference type="InterPro" id="IPR025202">
    <property type="entry name" value="PLD-like_dom"/>
</dbReference>
<proteinExistence type="inferred from homology"/>
<reference evidence="9 10" key="1">
    <citation type="submission" date="2024-10" db="EMBL/GenBank/DDBJ databases">
        <title>The Natural Products Discovery Center: Release of the First 8490 Sequenced Strains for Exploring Actinobacteria Biosynthetic Diversity.</title>
        <authorList>
            <person name="Kalkreuter E."/>
            <person name="Kautsar S.A."/>
            <person name="Yang D."/>
            <person name="Bader C.D."/>
            <person name="Teijaro C.N."/>
            <person name="Fluegel L."/>
            <person name="Davis C.M."/>
            <person name="Simpson J.R."/>
            <person name="Lauterbach L."/>
            <person name="Steele A.D."/>
            <person name="Gui C."/>
            <person name="Meng S."/>
            <person name="Li G."/>
            <person name="Viehrig K."/>
            <person name="Ye F."/>
            <person name="Su P."/>
            <person name="Kiefer A.F."/>
            <person name="Nichols A."/>
            <person name="Cepeda A.J."/>
            <person name="Yan W."/>
            <person name="Fan B."/>
            <person name="Jiang Y."/>
            <person name="Adhikari A."/>
            <person name="Zheng C.-J."/>
            <person name="Schuster L."/>
            <person name="Cowan T.M."/>
            <person name="Smanski M.J."/>
            <person name="Chevrette M.G."/>
            <person name="De Carvalho L.P.S."/>
            <person name="Shen B."/>
        </authorList>
    </citation>
    <scope>NUCLEOTIDE SEQUENCE [LARGE SCALE GENOMIC DNA]</scope>
    <source>
        <strain evidence="9 10">NPDC017990</strain>
    </source>
</reference>
<comment type="similarity">
    <text evidence="2">Belongs to the phospholipase D family.</text>
</comment>
<dbReference type="PANTHER" id="PTHR43856">
    <property type="entry name" value="CARDIOLIPIN HYDROLASE"/>
    <property type="match status" value="1"/>
</dbReference>
<dbReference type="EMBL" id="JBIRGQ010000002">
    <property type="protein sequence ID" value="MFH8545251.1"/>
    <property type="molecule type" value="Genomic_DNA"/>
</dbReference>
<dbReference type="PANTHER" id="PTHR43856:SF1">
    <property type="entry name" value="MITOCHONDRIAL CARDIOLIPIN HYDROLASE"/>
    <property type="match status" value="1"/>
</dbReference>
<feature type="region of interest" description="Disordered" evidence="7">
    <location>
        <begin position="42"/>
        <end position="61"/>
    </location>
</feature>
<dbReference type="PROSITE" id="PS50035">
    <property type="entry name" value="PLD"/>
    <property type="match status" value="1"/>
</dbReference>
<evidence type="ECO:0000256" key="7">
    <source>
        <dbReference type="SAM" id="MobiDB-lite"/>
    </source>
</evidence>
<evidence type="ECO:0000313" key="10">
    <source>
        <dbReference type="Proteomes" id="UP001610818"/>
    </source>
</evidence>
<dbReference type="Proteomes" id="UP001610818">
    <property type="component" value="Unassembled WGS sequence"/>
</dbReference>
<protein>
    <recommendedName>
        <fullName evidence="3">phospholipase D</fullName>
        <ecNumber evidence="3">3.1.4.4</ecNumber>
    </recommendedName>
</protein>
<gene>
    <name evidence="9" type="ORF">ACH4F9_09665</name>
</gene>
<evidence type="ECO:0000259" key="8">
    <source>
        <dbReference type="PROSITE" id="PS50035"/>
    </source>
</evidence>
<feature type="domain" description="PLD phosphodiesterase" evidence="8">
    <location>
        <begin position="360"/>
        <end position="394"/>
    </location>
</feature>